<reference evidence="3" key="1">
    <citation type="submission" date="2023-03" db="EMBL/GenBank/DDBJ databases">
        <title>Massive genome expansion in bonnet fungi (Mycena s.s.) driven by repeated elements and novel gene families across ecological guilds.</title>
        <authorList>
            <consortium name="Lawrence Berkeley National Laboratory"/>
            <person name="Harder C.B."/>
            <person name="Miyauchi S."/>
            <person name="Viragh M."/>
            <person name="Kuo A."/>
            <person name="Thoen E."/>
            <person name="Andreopoulos B."/>
            <person name="Lu D."/>
            <person name="Skrede I."/>
            <person name="Drula E."/>
            <person name="Henrissat B."/>
            <person name="Morin E."/>
            <person name="Kohler A."/>
            <person name="Barry K."/>
            <person name="LaButti K."/>
            <person name="Morin E."/>
            <person name="Salamov A."/>
            <person name="Lipzen A."/>
            <person name="Mereny Z."/>
            <person name="Hegedus B."/>
            <person name="Baldrian P."/>
            <person name="Stursova M."/>
            <person name="Weitz H."/>
            <person name="Taylor A."/>
            <person name="Grigoriev I.V."/>
            <person name="Nagy L.G."/>
            <person name="Martin F."/>
            <person name="Kauserud H."/>
        </authorList>
    </citation>
    <scope>NUCLEOTIDE SEQUENCE</scope>
    <source>
        <strain evidence="3">CBHHK182m</strain>
    </source>
</reference>
<name>A0AAD7MZQ0_9AGAR</name>
<evidence type="ECO:0000256" key="2">
    <source>
        <dbReference type="SAM" id="SignalP"/>
    </source>
</evidence>
<comment type="caution">
    <text evidence="3">The sequence shown here is derived from an EMBL/GenBank/DDBJ whole genome shotgun (WGS) entry which is preliminary data.</text>
</comment>
<gene>
    <name evidence="3" type="ORF">B0H16DRAFT_1568643</name>
</gene>
<feature type="signal peptide" evidence="2">
    <location>
        <begin position="1"/>
        <end position="24"/>
    </location>
</feature>
<keyword evidence="4" id="KW-1185">Reference proteome</keyword>
<evidence type="ECO:0000313" key="4">
    <source>
        <dbReference type="Proteomes" id="UP001215598"/>
    </source>
</evidence>
<feature type="chain" id="PRO_5042231485" description="Secreted protein" evidence="2">
    <location>
        <begin position="25"/>
        <end position="108"/>
    </location>
</feature>
<proteinExistence type="predicted"/>
<organism evidence="3 4">
    <name type="scientific">Mycena metata</name>
    <dbReference type="NCBI Taxonomy" id="1033252"/>
    <lineage>
        <taxon>Eukaryota</taxon>
        <taxon>Fungi</taxon>
        <taxon>Dikarya</taxon>
        <taxon>Basidiomycota</taxon>
        <taxon>Agaricomycotina</taxon>
        <taxon>Agaricomycetes</taxon>
        <taxon>Agaricomycetidae</taxon>
        <taxon>Agaricales</taxon>
        <taxon>Marasmiineae</taxon>
        <taxon>Mycenaceae</taxon>
        <taxon>Mycena</taxon>
    </lineage>
</organism>
<feature type="compositionally biased region" description="Polar residues" evidence="1">
    <location>
        <begin position="59"/>
        <end position="69"/>
    </location>
</feature>
<keyword evidence="2" id="KW-0732">Signal</keyword>
<dbReference type="Proteomes" id="UP001215598">
    <property type="component" value="Unassembled WGS sequence"/>
</dbReference>
<feature type="region of interest" description="Disordered" evidence="1">
    <location>
        <begin position="59"/>
        <end position="85"/>
    </location>
</feature>
<protein>
    <recommendedName>
        <fullName evidence="5">Secreted protein</fullName>
    </recommendedName>
</protein>
<dbReference type="EMBL" id="JARKIB010000107">
    <property type="protein sequence ID" value="KAJ7739344.1"/>
    <property type="molecule type" value="Genomic_DNA"/>
</dbReference>
<evidence type="ECO:0000313" key="3">
    <source>
        <dbReference type="EMBL" id="KAJ7739344.1"/>
    </source>
</evidence>
<sequence>MGGCGMLLVVWPWLLLELNPQQVACPWPIHCILTLIRCSYIPFHSTSVAIQRSLLPTSPTNGYPDSSPSGYMHAPSLGRKQSSHVQPTAVGNDVQYDQVNLTLGTLPW</sequence>
<evidence type="ECO:0008006" key="5">
    <source>
        <dbReference type="Google" id="ProtNLM"/>
    </source>
</evidence>
<evidence type="ECO:0000256" key="1">
    <source>
        <dbReference type="SAM" id="MobiDB-lite"/>
    </source>
</evidence>
<accession>A0AAD7MZQ0</accession>
<dbReference type="AlphaFoldDB" id="A0AAD7MZQ0"/>